<feature type="domain" description="Homeobox" evidence="14">
    <location>
        <begin position="297"/>
        <end position="357"/>
    </location>
</feature>
<dbReference type="CDD" id="cd09376">
    <property type="entry name" value="LIM2_Lhx3_Lhx4"/>
    <property type="match status" value="1"/>
</dbReference>
<evidence type="ECO:0000256" key="1">
    <source>
        <dbReference type="ARBA" id="ARBA00004123"/>
    </source>
</evidence>
<dbReference type="CDD" id="cd00086">
    <property type="entry name" value="homeodomain"/>
    <property type="match status" value="1"/>
</dbReference>
<dbReference type="GO" id="GO:0008270">
    <property type="term" value="F:zinc ion binding"/>
    <property type="evidence" value="ECO:0007669"/>
    <property type="project" value="InterPro"/>
</dbReference>
<dbReference type="PROSITE" id="PS00027">
    <property type="entry name" value="HOMEOBOX_1"/>
    <property type="match status" value="1"/>
</dbReference>
<dbReference type="InterPro" id="IPR017970">
    <property type="entry name" value="Homeobox_CS"/>
</dbReference>
<dbReference type="SMART" id="SM00389">
    <property type="entry name" value="HOX"/>
    <property type="match status" value="1"/>
</dbReference>
<dbReference type="AlphaFoldDB" id="A0A4E0REB7"/>
<evidence type="ECO:0000256" key="2">
    <source>
        <dbReference type="ARBA" id="ARBA00022723"/>
    </source>
</evidence>
<accession>A0A4E0REB7</accession>
<name>A0A4E0REB7_FASHE</name>
<evidence type="ECO:0000256" key="8">
    <source>
        <dbReference type="ARBA" id="ARBA00023242"/>
    </source>
</evidence>
<dbReference type="GO" id="GO:0005634">
    <property type="term" value="C:nucleus"/>
    <property type="evidence" value="ECO:0007669"/>
    <property type="project" value="UniProtKB-SubCell"/>
</dbReference>
<gene>
    <name evidence="15" type="ORF">D915_003480</name>
</gene>
<keyword evidence="5 10" id="KW-0440">LIM domain</keyword>
<dbReference type="FunFam" id="2.10.110.10:FF:000006">
    <property type="entry name" value="LIM homeobox transcription factor 1-beta"/>
    <property type="match status" value="1"/>
</dbReference>
<keyword evidence="6 9" id="KW-0238">DNA-binding</keyword>
<dbReference type="PANTHER" id="PTHR24208:SF128">
    <property type="entry name" value="LIM3, ISOFORM G"/>
    <property type="match status" value="1"/>
</dbReference>
<feature type="region of interest" description="Disordered" evidence="12">
    <location>
        <begin position="395"/>
        <end position="447"/>
    </location>
</feature>
<evidence type="ECO:0000256" key="11">
    <source>
        <dbReference type="RuleBase" id="RU000682"/>
    </source>
</evidence>
<comment type="caution">
    <text evidence="15">The sequence shown here is derived from an EMBL/GenBank/DDBJ whole genome shotgun (WGS) entry which is preliminary data.</text>
</comment>
<feature type="domain" description="LIM zinc-binding" evidence="13">
    <location>
        <begin position="169"/>
        <end position="228"/>
    </location>
</feature>
<dbReference type="InterPro" id="IPR050453">
    <property type="entry name" value="LIM_Homeobox_TF"/>
</dbReference>
<evidence type="ECO:0000313" key="15">
    <source>
        <dbReference type="EMBL" id="THD25883.1"/>
    </source>
</evidence>
<dbReference type="PROSITE" id="PS50071">
    <property type="entry name" value="HOMEOBOX_2"/>
    <property type="match status" value="1"/>
</dbReference>
<dbReference type="InterPro" id="IPR001781">
    <property type="entry name" value="Znf_LIM"/>
</dbReference>
<comment type="subcellular location">
    <subcellularLocation>
        <location evidence="1 9 11">Nucleus</location>
    </subcellularLocation>
</comment>
<dbReference type="SUPFAM" id="SSF46689">
    <property type="entry name" value="Homeodomain-like"/>
    <property type="match status" value="1"/>
</dbReference>
<feature type="compositionally biased region" description="Acidic residues" evidence="12">
    <location>
        <begin position="425"/>
        <end position="444"/>
    </location>
</feature>
<feature type="DNA-binding region" description="Homeobox" evidence="9">
    <location>
        <begin position="299"/>
        <end position="358"/>
    </location>
</feature>
<dbReference type="Gene3D" id="2.10.110.10">
    <property type="entry name" value="Cysteine Rich Protein"/>
    <property type="match status" value="2"/>
</dbReference>
<protein>
    <submittedName>
        <fullName evidence="15">Lhx4 protein</fullName>
    </submittedName>
</protein>
<dbReference type="PROSITE" id="PS50023">
    <property type="entry name" value="LIM_DOMAIN_2"/>
    <property type="match status" value="2"/>
</dbReference>
<evidence type="ECO:0000259" key="14">
    <source>
        <dbReference type="PROSITE" id="PS50071"/>
    </source>
</evidence>
<evidence type="ECO:0000256" key="6">
    <source>
        <dbReference type="ARBA" id="ARBA00023125"/>
    </source>
</evidence>
<evidence type="ECO:0000313" key="16">
    <source>
        <dbReference type="Proteomes" id="UP000230066"/>
    </source>
</evidence>
<dbReference type="GO" id="GO:0030182">
    <property type="term" value="P:neuron differentiation"/>
    <property type="evidence" value="ECO:0007669"/>
    <property type="project" value="TreeGrafter"/>
</dbReference>
<dbReference type="Pfam" id="PF00046">
    <property type="entry name" value="Homeodomain"/>
    <property type="match status" value="1"/>
</dbReference>
<dbReference type="Gene3D" id="1.10.10.60">
    <property type="entry name" value="Homeodomain-like"/>
    <property type="match status" value="1"/>
</dbReference>
<keyword evidence="8 9" id="KW-0539">Nucleus</keyword>
<evidence type="ECO:0000259" key="13">
    <source>
        <dbReference type="PROSITE" id="PS50023"/>
    </source>
</evidence>
<organism evidence="15 16">
    <name type="scientific">Fasciola hepatica</name>
    <name type="common">Liver fluke</name>
    <dbReference type="NCBI Taxonomy" id="6192"/>
    <lineage>
        <taxon>Eukaryota</taxon>
        <taxon>Metazoa</taxon>
        <taxon>Spiralia</taxon>
        <taxon>Lophotrochozoa</taxon>
        <taxon>Platyhelminthes</taxon>
        <taxon>Trematoda</taxon>
        <taxon>Digenea</taxon>
        <taxon>Plagiorchiida</taxon>
        <taxon>Echinostomata</taxon>
        <taxon>Echinostomatoidea</taxon>
        <taxon>Fasciolidae</taxon>
        <taxon>Fasciola</taxon>
    </lineage>
</organism>
<dbReference type="SUPFAM" id="SSF57716">
    <property type="entry name" value="Glucocorticoid receptor-like (DNA-binding domain)"/>
    <property type="match status" value="2"/>
</dbReference>
<evidence type="ECO:0000256" key="4">
    <source>
        <dbReference type="ARBA" id="ARBA00022833"/>
    </source>
</evidence>
<feature type="region of interest" description="Disordered" evidence="12">
    <location>
        <begin position="467"/>
        <end position="496"/>
    </location>
</feature>
<keyword evidence="7 9" id="KW-0371">Homeobox</keyword>
<dbReference type="PROSITE" id="PS00478">
    <property type="entry name" value="LIM_DOMAIN_1"/>
    <property type="match status" value="1"/>
</dbReference>
<evidence type="ECO:0000256" key="9">
    <source>
        <dbReference type="PROSITE-ProRule" id="PRU00108"/>
    </source>
</evidence>
<proteinExistence type="predicted"/>
<evidence type="ECO:0000256" key="10">
    <source>
        <dbReference type="PROSITE-ProRule" id="PRU00125"/>
    </source>
</evidence>
<reference evidence="15" key="1">
    <citation type="submission" date="2019-03" db="EMBL/GenBank/DDBJ databases">
        <title>Improved annotation for the trematode Fasciola hepatica.</title>
        <authorList>
            <person name="Choi Y.-J."/>
            <person name="Martin J."/>
            <person name="Mitreva M."/>
        </authorList>
    </citation>
    <scope>NUCLEOTIDE SEQUENCE [LARGE SCALE GENOMIC DNA]</scope>
</reference>
<feature type="compositionally biased region" description="Low complexity" evidence="12">
    <location>
        <begin position="475"/>
        <end position="490"/>
    </location>
</feature>
<dbReference type="PANTHER" id="PTHR24208">
    <property type="entry name" value="LIM/HOMEOBOX PROTEIN LHX"/>
    <property type="match status" value="1"/>
</dbReference>
<dbReference type="InterPro" id="IPR049594">
    <property type="entry name" value="Lhx3/4-like_LIM2"/>
</dbReference>
<dbReference type="FunFam" id="1.10.10.60:FF:000219">
    <property type="entry name" value="LIM/homeobox protein Lhx3"/>
    <property type="match status" value="1"/>
</dbReference>
<evidence type="ECO:0000256" key="12">
    <source>
        <dbReference type="SAM" id="MobiDB-lite"/>
    </source>
</evidence>
<evidence type="ECO:0000256" key="7">
    <source>
        <dbReference type="ARBA" id="ARBA00023155"/>
    </source>
</evidence>
<dbReference type="InterPro" id="IPR001356">
    <property type="entry name" value="HD"/>
</dbReference>
<evidence type="ECO:0000256" key="5">
    <source>
        <dbReference type="ARBA" id="ARBA00023038"/>
    </source>
</evidence>
<dbReference type="EMBL" id="JXXN02000950">
    <property type="protein sequence ID" value="THD25883.1"/>
    <property type="molecule type" value="Genomic_DNA"/>
</dbReference>
<keyword evidence="2 10" id="KW-0479">Metal-binding</keyword>
<dbReference type="FunFam" id="2.10.110.10:FF:000032">
    <property type="entry name" value="LIM/homeobox protein Lhx3"/>
    <property type="match status" value="1"/>
</dbReference>
<dbReference type="GO" id="GO:0000981">
    <property type="term" value="F:DNA-binding transcription factor activity, RNA polymerase II-specific"/>
    <property type="evidence" value="ECO:0007669"/>
    <property type="project" value="InterPro"/>
</dbReference>
<keyword evidence="4 10" id="KW-0862">Zinc</keyword>
<sequence length="632" mass="69489">MTKSVYTVEHGGNLLTQHSPSWKPISLSSSVSEVLYITGVETNTSTNLSVNLPTRFDLTTTAVIASPAPVPLMTAVGKTATATATTIAAKPTPIIMGTTMGSSCTAEFPVPSTVSLLTSSSVTTAVMTVANSSAFRNKSEGNESISLRNEHVKNNLAAADLHSSFANVPQCAGCKQLVLDRTIMQVLNQHWHTSCLKCMDCGVKLSDKCFIRTDEIYCKNDFFRRFGTKCAGCEKGIPPSEVVRTAQSNVYHMDCFICVVCERRLNTGDEFYLLRDRKLMCKLDFETAKAREAELDNANKRPRTTITAKQLEALKRAYNESPKPVRHVREQLSTETGLDMRVVQVWFQNRRAKEKRLKKDAGRHLWSITNSMLLDTSLDTLGTFRSETAQEMVDHEMQSKRYSETYSLADDSVSGDGYTSREDFQQDDLSDNESLYSDDPDNSGESELISGADHLLMSSTFPDPMVLNTEPFDVNNTSTNNRSLNSSRGSADTSPRWIGQHVRPVDIKENKKRLDAESCSVDVPASKLLSQMHAFAPPTGSCKQPAMFCDLSHSKSSFIFPGNLPDLTFDQIYSMPRMTGSNSTPIAHCGNLCASKPSTVEIPPNSVPSNLQIRSVPSGHLYPTISFGGSLV</sequence>
<dbReference type="Pfam" id="PF00412">
    <property type="entry name" value="LIM"/>
    <property type="match status" value="2"/>
</dbReference>
<keyword evidence="3" id="KW-0677">Repeat</keyword>
<keyword evidence="16" id="KW-1185">Reference proteome</keyword>
<evidence type="ECO:0000256" key="3">
    <source>
        <dbReference type="ARBA" id="ARBA00022737"/>
    </source>
</evidence>
<dbReference type="SMART" id="SM00132">
    <property type="entry name" value="LIM"/>
    <property type="match status" value="2"/>
</dbReference>
<dbReference type="Proteomes" id="UP000230066">
    <property type="component" value="Unassembled WGS sequence"/>
</dbReference>
<dbReference type="GO" id="GO:0000977">
    <property type="term" value="F:RNA polymerase II transcription regulatory region sequence-specific DNA binding"/>
    <property type="evidence" value="ECO:0007669"/>
    <property type="project" value="TreeGrafter"/>
</dbReference>
<feature type="domain" description="LIM zinc-binding" evidence="13">
    <location>
        <begin position="229"/>
        <end position="291"/>
    </location>
</feature>
<dbReference type="InterPro" id="IPR009057">
    <property type="entry name" value="Homeodomain-like_sf"/>
</dbReference>